<feature type="transmembrane region" description="Helical" evidence="1">
    <location>
        <begin position="231"/>
        <end position="252"/>
    </location>
</feature>
<feature type="transmembrane region" description="Helical" evidence="1">
    <location>
        <begin position="141"/>
        <end position="162"/>
    </location>
</feature>
<feature type="transmembrane region" description="Helical" evidence="1">
    <location>
        <begin position="190"/>
        <end position="211"/>
    </location>
</feature>
<proteinExistence type="predicted"/>
<dbReference type="Proteomes" id="UP001595629">
    <property type="component" value="Unassembled WGS sequence"/>
</dbReference>
<evidence type="ECO:0000259" key="2">
    <source>
        <dbReference type="Pfam" id="PF06724"/>
    </source>
</evidence>
<keyword evidence="1" id="KW-1133">Transmembrane helix</keyword>
<feature type="domain" description="DUF1206" evidence="2">
    <location>
        <begin position="15"/>
        <end position="81"/>
    </location>
</feature>
<dbReference type="RefSeq" id="WP_386736503.1">
    <property type="nucleotide sequence ID" value="NZ_JBHRXI010000016.1"/>
</dbReference>
<feature type="transmembrane region" description="Helical" evidence="1">
    <location>
        <begin position="59"/>
        <end position="77"/>
    </location>
</feature>
<keyword evidence="1" id="KW-0812">Transmembrane</keyword>
<keyword evidence="4" id="KW-1185">Reference proteome</keyword>
<organism evidence="3 4">
    <name type="scientific">Lutimaribacter marinistellae</name>
    <dbReference type="NCBI Taxonomy" id="1820329"/>
    <lineage>
        <taxon>Bacteria</taxon>
        <taxon>Pseudomonadati</taxon>
        <taxon>Pseudomonadota</taxon>
        <taxon>Alphaproteobacteria</taxon>
        <taxon>Rhodobacterales</taxon>
        <taxon>Roseobacteraceae</taxon>
        <taxon>Lutimaribacter</taxon>
    </lineage>
</organism>
<protein>
    <submittedName>
        <fullName evidence="3">DUF1206 domain-containing protein</fullName>
    </submittedName>
</protein>
<evidence type="ECO:0000256" key="1">
    <source>
        <dbReference type="SAM" id="Phobius"/>
    </source>
</evidence>
<comment type="caution">
    <text evidence="3">The sequence shown here is derived from an EMBL/GenBank/DDBJ whole genome shotgun (WGS) entry which is preliminary data.</text>
</comment>
<evidence type="ECO:0000313" key="4">
    <source>
        <dbReference type="Proteomes" id="UP001595629"/>
    </source>
</evidence>
<accession>A0ABV7TL75</accession>
<keyword evidence="1" id="KW-0472">Membrane</keyword>
<dbReference type="EMBL" id="JBHRXI010000016">
    <property type="protein sequence ID" value="MFC3615249.1"/>
    <property type="molecule type" value="Genomic_DNA"/>
</dbReference>
<feature type="domain" description="DUF1206" evidence="2">
    <location>
        <begin position="98"/>
        <end position="165"/>
    </location>
</feature>
<feature type="transmembrane region" description="Helical" evidence="1">
    <location>
        <begin position="21"/>
        <end position="39"/>
    </location>
</feature>
<evidence type="ECO:0000313" key="3">
    <source>
        <dbReference type="EMBL" id="MFC3615249.1"/>
    </source>
</evidence>
<reference evidence="4" key="1">
    <citation type="journal article" date="2019" name="Int. J. Syst. Evol. Microbiol.">
        <title>The Global Catalogue of Microorganisms (GCM) 10K type strain sequencing project: providing services to taxonomists for standard genome sequencing and annotation.</title>
        <authorList>
            <consortium name="The Broad Institute Genomics Platform"/>
            <consortium name="The Broad Institute Genome Sequencing Center for Infectious Disease"/>
            <person name="Wu L."/>
            <person name="Ma J."/>
        </authorList>
    </citation>
    <scope>NUCLEOTIDE SEQUENCE [LARGE SCALE GENOMIC DNA]</scope>
    <source>
        <strain evidence="4">KCTC 42911</strain>
    </source>
</reference>
<sequence>MSEKAPAWVVPVMRAGYAARAAVYAIVGAIAVLAAWRGGQAEGTGDALAQLRGEPWGMAALWIIAIGLLSYMVWRLIDAFMDLENHGTDAKGLIARTGLVVTGLVHGALGVSAASTAIGSGQGGGGAGTETMVQKLMTMPFGVWLVGAAGLATIGAGIYYAYKGISEKYKQHIVATPTARKLDPVMKFGLVAEGVVVGIIGVMICYAALTSNPDQAGGVGMALEQVRSAPFGRFLLGVIGLGLIGFAVENAVEALYRYVPRRAGDDVMSLARRAKLKAEGKLHEATA</sequence>
<dbReference type="InterPro" id="IPR009597">
    <property type="entry name" value="DUF1206"/>
</dbReference>
<name>A0ABV7TL75_9RHOB</name>
<gene>
    <name evidence="3" type="ORF">ACFORG_15910</name>
</gene>
<dbReference type="Pfam" id="PF06724">
    <property type="entry name" value="DUF1206"/>
    <property type="match status" value="3"/>
</dbReference>
<feature type="transmembrane region" description="Helical" evidence="1">
    <location>
        <begin position="98"/>
        <end position="121"/>
    </location>
</feature>
<feature type="domain" description="DUF1206" evidence="2">
    <location>
        <begin position="188"/>
        <end position="257"/>
    </location>
</feature>